<proteinExistence type="predicted"/>
<accession>A0ACB8QVT7</accession>
<dbReference type="Proteomes" id="UP000814128">
    <property type="component" value="Unassembled WGS sequence"/>
</dbReference>
<reference evidence="1" key="1">
    <citation type="submission" date="2021-02" db="EMBL/GenBank/DDBJ databases">
        <authorList>
            <consortium name="DOE Joint Genome Institute"/>
            <person name="Ahrendt S."/>
            <person name="Looney B.P."/>
            <person name="Miyauchi S."/>
            <person name="Morin E."/>
            <person name="Drula E."/>
            <person name="Courty P.E."/>
            <person name="Chicoki N."/>
            <person name="Fauchery L."/>
            <person name="Kohler A."/>
            <person name="Kuo A."/>
            <person name="Labutti K."/>
            <person name="Pangilinan J."/>
            <person name="Lipzen A."/>
            <person name="Riley R."/>
            <person name="Andreopoulos W."/>
            <person name="He G."/>
            <person name="Johnson J."/>
            <person name="Barry K.W."/>
            <person name="Grigoriev I.V."/>
            <person name="Nagy L."/>
            <person name="Hibbett D."/>
            <person name="Henrissat B."/>
            <person name="Matheny P.B."/>
            <person name="Labbe J."/>
            <person name="Martin F."/>
        </authorList>
    </citation>
    <scope>NUCLEOTIDE SEQUENCE</scope>
    <source>
        <strain evidence="1">EC-137</strain>
    </source>
</reference>
<reference evidence="1" key="2">
    <citation type="journal article" date="2022" name="New Phytol.">
        <title>Evolutionary transition to the ectomycorrhizal habit in the genomes of a hyperdiverse lineage of mushroom-forming fungi.</title>
        <authorList>
            <person name="Looney B."/>
            <person name="Miyauchi S."/>
            <person name="Morin E."/>
            <person name="Drula E."/>
            <person name="Courty P.E."/>
            <person name="Kohler A."/>
            <person name="Kuo A."/>
            <person name="LaButti K."/>
            <person name="Pangilinan J."/>
            <person name="Lipzen A."/>
            <person name="Riley R."/>
            <person name="Andreopoulos W."/>
            <person name="He G."/>
            <person name="Johnson J."/>
            <person name="Nolan M."/>
            <person name="Tritt A."/>
            <person name="Barry K.W."/>
            <person name="Grigoriev I.V."/>
            <person name="Nagy L.G."/>
            <person name="Hibbett D."/>
            <person name="Henrissat B."/>
            <person name="Matheny P.B."/>
            <person name="Labbe J."/>
            <person name="Martin F.M."/>
        </authorList>
    </citation>
    <scope>NUCLEOTIDE SEQUENCE</scope>
    <source>
        <strain evidence="1">EC-137</strain>
    </source>
</reference>
<protein>
    <submittedName>
        <fullName evidence="1">Uncharacterized protein</fullName>
    </submittedName>
</protein>
<gene>
    <name evidence="1" type="ORF">K488DRAFT_42234</name>
</gene>
<evidence type="ECO:0000313" key="1">
    <source>
        <dbReference type="EMBL" id="KAI0035939.1"/>
    </source>
</evidence>
<name>A0ACB8QVT7_9AGAM</name>
<sequence length="592" mass="62453">MGWFASLFGSQAGASKRSTALSSTMDAFSMPSPVEHHDAYGVDTPDPDTSTSYTYPPQANGSSYGYVPTSATSRSRPGSLLPLNNTPRSPMPSYPPLEQTWNRLRAWLSNEYPELGDTLNYGILPQDLAQIEMQFGFALPQAVRDSYLVVDGQEPESSAACSEGLFFGLYLLPLEEVYDEWRFWREVDSDPNTGGHSPLRNAMQSVPSGWVRREYSNRGWIPLVSDKAGNYIGVDVNPDEGGSIGQVIVFGRDFDTKVVLHRGEGSGGWAKWLAAFVEDLESGDGFEIGPSGDSEGSEDDIGYESYFGDGRTGGDGNGEGLTGLRLIGEYRGWPTLDAWADKSIRKWFEAGLVPEPAPAPSLDKGKAPEKVGLGVLDIAKNAADTGAAEVAIPVFAESELQPAASSTDVTVPQQSNLPIISVTKPPAPRPVLLPTENDILSPANFDDPTPADIESGLAVGMSQVDLTTPTSATRLAQTPSSARHRGGEFPTSPASRRPGDSPAASSSSPSAAPPAQASAADVTDLLEDASSAPGTAAPDLLIEVPDPEEAISSTVRLVSGSNADESAVKGEAGRDGSSVTAVRLCSRSSPPS</sequence>
<dbReference type="EMBL" id="MU273477">
    <property type="protein sequence ID" value="KAI0035939.1"/>
    <property type="molecule type" value="Genomic_DNA"/>
</dbReference>
<keyword evidence="2" id="KW-1185">Reference proteome</keyword>
<comment type="caution">
    <text evidence="1">The sequence shown here is derived from an EMBL/GenBank/DDBJ whole genome shotgun (WGS) entry which is preliminary data.</text>
</comment>
<organism evidence="1 2">
    <name type="scientific">Vararia minispora EC-137</name>
    <dbReference type="NCBI Taxonomy" id="1314806"/>
    <lineage>
        <taxon>Eukaryota</taxon>
        <taxon>Fungi</taxon>
        <taxon>Dikarya</taxon>
        <taxon>Basidiomycota</taxon>
        <taxon>Agaricomycotina</taxon>
        <taxon>Agaricomycetes</taxon>
        <taxon>Russulales</taxon>
        <taxon>Lachnocladiaceae</taxon>
        <taxon>Vararia</taxon>
    </lineage>
</organism>
<evidence type="ECO:0000313" key="2">
    <source>
        <dbReference type="Proteomes" id="UP000814128"/>
    </source>
</evidence>